<feature type="compositionally biased region" description="Low complexity" evidence="1">
    <location>
        <begin position="48"/>
        <end position="57"/>
    </location>
</feature>
<evidence type="ECO:0000313" key="3">
    <source>
        <dbReference type="Proteomes" id="UP000827986"/>
    </source>
</evidence>
<evidence type="ECO:0000256" key="1">
    <source>
        <dbReference type="SAM" id="MobiDB-lite"/>
    </source>
</evidence>
<dbReference type="AlphaFoldDB" id="A0A9D4AWJ0"/>
<gene>
    <name evidence="2" type="ORF">KIL84_017117</name>
</gene>
<reference evidence="2" key="1">
    <citation type="submission" date="2021-09" db="EMBL/GenBank/DDBJ databases">
        <title>The genome of Mauremys mutica provides insights into the evolution of semi-aquatic lifestyle.</title>
        <authorList>
            <person name="Gong S."/>
            <person name="Gao Y."/>
        </authorList>
    </citation>
    <scope>NUCLEOTIDE SEQUENCE</scope>
    <source>
        <strain evidence="2">MM-2020</strain>
        <tissue evidence="2">Muscle</tissue>
    </source>
</reference>
<proteinExistence type="predicted"/>
<name>A0A9D4AWJ0_9SAUR</name>
<accession>A0A9D4AWJ0</accession>
<protein>
    <submittedName>
        <fullName evidence="2">Uncharacterized protein</fullName>
    </submittedName>
</protein>
<dbReference type="EMBL" id="JAHDVG010000482">
    <property type="protein sequence ID" value="KAH1173278.1"/>
    <property type="molecule type" value="Genomic_DNA"/>
</dbReference>
<comment type="caution">
    <text evidence="2">The sequence shown here is derived from an EMBL/GenBank/DDBJ whole genome shotgun (WGS) entry which is preliminary data.</text>
</comment>
<feature type="region of interest" description="Disordered" evidence="1">
    <location>
        <begin position="1"/>
        <end position="67"/>
    </location>
</feature>
<dbReference type="Proteomes" id="UP000827986">
    <property type="component" value="Unassembled WGS sequence"/>
</dbReference>
<feature type="compositionally biased region" description="Pro residues" evidence="1">
    <location>
        <begin position="25"/>
        <end position="34"/>
    </location>
</feature>
<feature type="compositionally biased region" description="Gly residues" evidence="1">
    <location>
        <begin position="38"/>
        <end position="47"/>
    </location>
</feature>
<evidence type="ECO:0000313" key="2">
    <source>
        <dbReference type="EMBL" id="KAH1173278.1"/>
    </source>
</evidence>
<organism evidence="2 3">
    <name type="scientific">Mauremys mutica</name>
    <name type="common">yellowpond turtle</name>
    <dbReference type="NCBI Taxonomy" id="74926"/>
    <lineage>
        <taxon>Eukaryota</taxon>
        <taxon>Metazoa</taxon>
        <taxon>Chordata</taxon>
        <taxon>Craniata</taxon>
        <taxon>Vertebrata</taxon>
        <taxon>Euteleostomi</taxon>
        <taxon>Archelosauria</taxon>
        <taxon>Testudinata</taxon>
        <taxon>Testudines</taxon>
        <taxon>Cryptodira</taxon>
        <taxon>Durocryptodira</taxon>
        <taxon>Testudinoidea</taxon>
        <taxon>Geoemydidae</taxon>
        <taxon>Geoemydinae</taxon>
        <taxon>Mauremys</taxon>
    </lineage>
</organism>
<keyword evidence="3" id="KW-1185">Reference proteome</keyword>
<feature type="non-terminal residue" evidence="2">
    <location>
        <position position="1"/>
    </location>
</feature>
<sequence>MGDRPETQRRQLRRAAGARERVAPQPRPPLPSPERPGEPGGGHGSGAGIPQQQQRSAGGAGQHPPTLSPAKIVDLVALKSDDHAISIIKLLFIVPCISKQGSEKAYFWNPYNQ</sequence>